<dbReference type="VEuPathDB" id="AmoebaDB:EIN_048160"/>
<dbReference type="GO" id="GO:0031593">
    <property type="term" value="F:polyubiquitin modification-dependent protein binding"/>
    <property type="evidence" value="ECO:0007669"/>
    <property type="project" value="TreeGrafter"/>
</dbReference>
<dbReference type="GeneID" id="14893396"/>
<dbReference type="OrthoDB" id="267397at2759"/>
<dbReference type="Proteomes" id="UP000014680">
    <property type="component" value="Unassembled WGS sequence"/>
</dbReference>
<evidence type="ECO:0000313" key="4">
    <source>
        <dbReference type="Proteomes" id="UP000014680"/>
    </source>
</evidence>
<dbReference type="InterPro" id="IPR000626">
    <property type="entry name" value="Ubiquitin-like_dom"/>
</dbReference>
<evidence type="ECO:0000313" key="3">
    <source>
        <dbReference type="EMBL" id="ELP94483.1"/>
    </source>
</evidence>
<dbReference type="RefSeq" id="XP_004261254.1">
    <property type="nucleotide sequence ID" value="XM_004261206.1"/>
</dbReference>
<feature type="domain" description="Ubiquitin-like" evidence="2">
    <location>
        <begin position="27"/>
        <end position="81"/>
    </location>
</feature>
<dbReference type="EMBL" id="KB206215">
    <property type="protein sequence ID" value="ELP94483.1"/>
    <property type="molecule type" value="Genomic_DNA"/>
</dbReference>
<dbReference type="InterPro" id="IPR009060">
    <property type="entry name" value="UBA-like_sf"/>
</dbReference>
<dbReference type="Gene3D" id="1.10.8.10">
    <property type="entry name" value="DNA helicase RuvA subunit, C-terminal domain"/>
    <property type="match status" value="1"/>
</dbReference>
<accession>A0A0A1UDG1</accession>
<dbReference type="CDD" id="cd14400">
    <property type="entry name" value="UBA_Gts1p_like"/>
    <property type="match status" value="1"/>
</dbReference>
<dbReference type="PROSITE" id="PS50030">
    <property type="entry name" value="UBA"/>
    <property type="match status" value="1"/>
</dbReference>
<proteinExistence type="predicted"/>
<dbReference type="PROSITE" id="PS50053">
    <property type="entry name" value="UBIQUITIN_2"/>
    <property type="match status" value="1"/>
</dbReference>
<name>A0A0A1UDG1_ENTIV</name>
<gene>
    <name evidence="3" type="ORF">EIN_048160</name>
</gene>
<dbReference type="Gene3D" id="3.10.20.90">
    <property type="entry name" value="Phosphatidylinositol 3-kinase Catalytic Subunit, Chain A, domain 1"/>
    <property type="match status" value="1"/>
</dbReference>
<dbReference type="AlphaFoldDB" id="A0A0A1UDG1"/>
<sequence length="325" mass="37366">MKLLFSNVTSTVTEQLDLEECVLQKITILEIHRLLAERLQSSATDITLIYRGYKLEDSSVFSTIRYQEGSKIIFVVKKKEKSTPPPQAVTTEKKEKMSILQEVLNECDDQPDYDPTFIRALFESGPYKEYLKEHPEVEEVINNPKELKNIMKTISNPDLMTQTLRNTDNVISQMENIPGGHNQLLTIMNGMDPLESMTKSNVKFNPDATNEMFMMDKPLQKPINIFEEKTNNDFNNMFGMDFMFGNNFANNQQNNLLPRQQQPLIANTTETPLQPQTVQLQQRFSYQNQCLKEMGFLNEEENLRALTQTNGDMGSAIDILANKMN</sequence>
<dbReference type="GO" id="GO:0005829">
    <property type="term" value="C:cytosol"/>
    <property type="evidence" value="ECO:0007669"/>
    <property type="project" value="TreeGrafter"/>
</dbReference>
<dbReference type="InterPro" id="IPR015940">
    <property type="entry name" value="UBA"/>
</dbReference>
<evidence type="ECO:0000259" key="2">
    <source>
        <dbReference type="PROSITE" id="PS50053"/>
    </source>
</evidence>
<evidence type="ECO:0008006" key="5">
    <source>
        <dbReference type="Google" id="ProtNLM"/>
    </source>
</evidence>
<dbReference type="OMA" id="AISYLCE"/>
<reference evidence="3 4" key="1">
    <citation type="submission" date="2012-10" db="EMBL/GenBank/DDBJ databases">
        <authorList>
            <person name="Zafar N."/>
            <person name="Inman J."/>
            <person name="Hall N."/>
            <person name="Lorenzi H."/>
            <person name="Caler E."/>
        </authorList>
    </citation>
    <scope>NUCLEOTIDE SEQUENCE [LARGE SCALE GENOMIC DNA]</scope>
    <source>
        <strain evidence="3 4">IP1</strain>
    </source>
</reference>
<dbReference type="PANTHER" id="PTHR10677">
    <property type="entry name" value="UBIQUILIN"/>
    <property type="match status" value="1"/>
</dbReference>
<protein>
    <recommendedName>
        <fullName evidence="5">Ubiquilin-1</fullName>
    </recommendedName>
</protein>
<feature type="domain" description="UBA" evidence="1">
    <location>
        <begin position="279"/>
        <end position="323"/>
    </location>
</feature>
<dbReference type="KEGG" id="eiv:EIN_048160"/>
<dbReference type="Pfam" id="PF23195">
    <property type="entry name" value="UBQLN1"/>
    <property type="match status" value="1"/>
</dbReference>
<dbReference type="InterPro" id="IPR029071">
    <property type="entry name" value="Ubiquitin-like_domsf"/>
</dbReference>
<evidence type="ECO:0000259" key="1">
    <source>
        <dbReference type="PROSITE" id="PS50030"/>
    </source>
</evidence>
<dbReference type="InterPro" id="IPR015496">
    <property type="entry name" value="Ubiquilin"/>
</dbReference>
<organism evidence="3 4">
    <name type="scientific">Entamoeba invadens IP1</name>
    <dbReference type="NCBI Taxonomy" id="370355"/>
    <lineage>
        <taxon>Eukaryota</taxon>
        <taxon>Amoebozoa</taxon>
        <taxon>Evosea</taxon>
        <taxon>Archamoebae</taxon>
        <taxon>Mastigamoebida</taxon>
        <taxon>Entamoebidae</taxon>
        <taxon>Entamoeba</taxon>
    </lineage>
</organism>
<keyword evidence="4" id="KW-1185">Reference proteome</keyword>
<dbReference type="PANTHER" id="PTHR10677:SF3">
    <property type="entry name" value="FI07626P-RELATED"/>
    <property type="match status" value="1"/>
</dbReference>
<dbReference type="GO" id="GO:0006511">
    <property type="term" value="P:ubiquitin-dependent protein catabolic process"/>
    <property type="evidence" value="ECO:0007669"/>
    <property type="project" value="TreeGrafter"/>
</dbReference>
<dbReference type="SUPFAM" id="SSF46934">
    <property type="entry name" value="UBA-like"/>
    <property type="match status" value="1"/>
</dbReference>
<dbReference type="SUPFAM" id="SSF54236">
    <property type="entry name" value="Ubiquitin-like"/>
    <property type="match status" value="1"/>
</dbReference>